<feature type="domain" description="eCIS core" evidence="2">
    <location>
        <begin position="62"/>
        <end position="127"/>
    </location>
</feature>
<evidence type="ECO:0000313" key="4">
    <source>
        <dbReference type="Proteomes" id="UP000274358"/>
    </source>
</evidence>
<comment type="caution">
    <text evidence="3">The sequence shown here is derived from an EMBL/GenBank/DDBJ whole genome shotgun (WGS) entry which is preliminary data.</text>
</comment>
<dbReference type="OrthoDB" id="9554272at2"/>
<reference evidence="3 4" key="1">
    <citation type="submission" date="2018-12" db="EMBL/GenBank/DDBJ databases">
        <title>Dyella dinghuensis sp. nov. DHOA06 and Dyella choica sp. nov. 4M-K27, isolated from forest soil.</title>
        <authorList>
            <person name="Qiu L.-H."/>
            <person name="Gao Z.-H."/>
        </authorList>
    </citation>
    <scope>NUCLEOTIDE SEQUENCE [LARGE SCALE GENOMIC DNA]</scope>
    <source>
        <strain evidence="3 4">4M-K27</strain>
    </source>
</reference>
<dbReference type="InterPro" id="IPR025295">
    <property type="entry name" value="eCIS_core_dom"/>
</dbReference>
<evidence type="ECO:0000313" key="3">
    <source>
        <dbReference type="EMBL" id="RUL79012.1"/>
    </source>
</evidence>
<evidence type="ECO:0000256" key="1">
    <source>
        <dbReference type="SAM" id="MobiDB-lite"/>
    </source>
</evidence>
<evidence type="ECO:0000259" key="2">
    <source>
        <dbReference type="Pfam" id="PF13699"/>
    </source>
</evidence>
<sequence length="382" mass="41563">MSKLAAPVRQTMANSTPASFADSHATSPLQRRVDASSRQVAQQRQLAQLRADRSAEHKPNGLPSPLRAGIEAASGMDMGDVVVHRNSAKPAQLNALAYAQGNEIHLGAGQEKHLPHEAWHVVQQRQGRVKPTAQLAGVALNDNAGLEREADVMGARVLASSRSAVQRREVTAWPMACAAQLKEGGRLREVSLEQLPEADAQKHLVDSFKKGRLNNPVVNEQGAVVQQKPKKESFLGGDMFFVVKSDLNTGTGTSQGTREYVNAASTNKPDSIRFDYATGKSAKIVSQTVKGNKGAFEVENPEADFSYASGKLWDAGHKLGRQNGGLGNDNDWVFPQNPAFNQGNSKNMSDVEETRPAWRQHEDDFHDGVKTSGYGVWWIKLD</sequence>
<keyword evidence="4" id="KW-1185">Reference proteome</keyword>
<feature type="region of interest" description="Disordered" evidence="1">
    <location>
        <begin position="1"/>
        <end position="68"/>
    </location>
</feature>
<feature type="compositionally biased region" description="Low complexity" evidence="1">
    <location>
        <begin position="36"/>
        <end position="49"/>
    </location>
</feature>
<accession>A0A3S0S2N7</accession>
<dbReference type="Proteomes" id="UP000274358">
    <property type="component" value="Unassembled WGS sequence"/>
</dbReference>
<name>A0A3S0S2N7_9GAMM</name>
<proteinExistence type="predicted"/>
<feature type="compositionally biased region" description="Basic and acidic residues" evidence="1">
    <location>
        <begin position="50"/>
        <end position="59"/>
    </location>
</feature>
<dbReference type="AlphaFoldDB" id="A0A3S0S2N7"/>
<protein>
    <submittedName>
        <fullName evidence="3">DUF4157 domain-containing protein</fullName>
    </submittedName>
</protein>
<dbReference type="RefSeq" id="WP_126683469.1">
    <property type="nucleotide sequence ID" value="NZ_RYYV01000002.1"/>
</dbReference>
<dbReference type="EMBL" id="RYYV01000002">
    <property type="protein sequence ID" value="RUL79012.1"/>
    <property type="molecule type" value="Genomic_DNA"/>
</dbReference>
<feature type="compositionally biased region" description="Polar residues" evidence="1">
    <location>
        <begin position="11"/>
        <end position="29"/>
    </location>
</feature>
<dbReference type="Pfam" id="PF13699">
    <property type="entry name" value="eCIS_core"/>
    <property type="match status" value="1"/>
</dbReference>
<gene>
    <name evidence="3" type="ORF">EKH80_04225</name>
</gene>
<organism evidence="3 4">
    <name type="scientific">Dyella choica</name>
    <dbReference type="NCBI Taxonomy" id="1927959"/>
    <lineage>
        <taxon>Bacteria</taxon>
        <taxon>Pseudomonadati</taxon>
        <taxon>Pseudomonadota</taxon>
        <taxon>Gammaproteobacteria</taxon>
        <taxon>Lysobacterales</taxon>
        <taxon>Rhodanobacteraceae</taxon>
        <taxon>Dyella</taxon>
    </lineage>
</organism>